<gene>
    <name evidence="3" type="ORF">KEU06_26110</name>
</gene>
<dbReference type="InterPro" id="IPR012337">
    <property type="entry name" value="RNaseH-like_sf"/>
</dbReference>
<feature type="domain" description="Integrase catalytic" evidence="2">
    <location>
        <begin position="294"/>
        <end position="518"/>
    </location>
</feature>
<dbReference type="GO" id="GO:0015074">
    <property type="term" value="P:DNA integration"/>
    <property type="evidence" value="ECO:0007669"/>
    <property type="project" value="InterPro"/>
</dbReference>
<evidence type="ECO:0000256" key="1">
    <source>
        <dbReference type="SAM" id="MobiDB-lite"/>
    </source>
</evidence>
<dbReference type="InterPro" id="IPR001584">
    <property type="entry name" value="Integrase_cat-core"/>
</dbReference>
<organism evidence="3 4">
    <name type="scientific">Pseudaminobacter soli</name>
    <name type="common">ex Zhang et al. 2022</name>
    <dbReference type="NCBI Taxonomy" id="2831468"/>
    <lineage>
        <taxon>Bacteria</taxon>
        <taxon>Pseudomonadati</taxon>
        <taxon>Pseudomonadota</taxon>
        <taxon>Alphaproteobacteria</taxon>
        <taxon>Hyphomicrobiales</taxon>
        <taxon>Phyllobacteriaceae</taxon>
        <taxon>Pseudaminobacter</taxon>
    </lineage>
</organism>
<dbReference type="Proteomes" id="UP000680348">
    <property type="component" value="Unassembled WGS sequence"/>
</dbReference>
<dbReference type="SUPFAM" id="SSF53098">
    <property type="entry name" value="Ribonuclease H-like"/>
    <property type="match status" value="1"/>
</dbReference>
<reference evidence="3" key="1">
    <citation type="submission" date="2021-04" db="EMBL/GenBank/DDBJ databases">
        <title>Pseudaminobacter soli sp. nov., isolated from paddy soil contaminated by heavy metals.</title>
        <authorList>
            <person name="Zhang K."/>
        </authorList>
    </citation>
    <scope>NUCLEOTIDE SEQUENCE</scope>
    <source>
        <strain evidence="3">19-2017</strain>
    </source>
</reference>
<name>A0A942E267_9HYPH</name>
<evidence type="ECO:0000259" key="2">
    <source>
        <dbReference type="PROSITE" id="PS50994"/>
    </source>
</evidence>
<evidence type="ECO:0000313" key="3">
    <source>
        <dbReference type="EMBL" id="MBS3652081.1"/>
    </source>
</evidence>
<proteinExistence type="predicted"/>
<feature type="region of interest" description="Disordered" evidence="1">
    <location>
        <begin position="702"/>
        <end position="755"/>
    </location>
</feature>
<dbReference type="EMBL" id="JAGWCR010000019">
    <property type="protein sequence ID" value="MBS3652081.1"/>
    <property type="molecule type" value="Genomic_DNA"/>
</dbReference>
<comment type="caution">
    <text evidence="3">The sequence shown here is derived from an EMBL/GenBank/DDBJ whole genome shotgun (WGS) entry which is preliminary data.</text>
</comment>
<dbReference type="GO" id="GO:0003676">
    <property type="term" value="F:nucleic acid binding"/>
    <property type="evidence" value="ECO:0007669"/>
    <property type="project" value="InterPro"/>
</dbReference>
<dbReference type="Gene3D" id="3.30.420.10">
    <property type="entry name" value="Ribonuclease H-like superfamily/Ribonuclease H"/>
    <property type="match status" value="1"/>
</dbReference>
<sequence length="755" mass="85093">MARGVKPIDPAGVVRRERSHKFGRHDRLVIDGQSFRADRKVKDTHVLQPVTGDLIAEDYFITKTDGEINALIGAKRMRIDEGYYSKAIGILRVGFDNSDLSDLSDEEHRTVAWKKEWCVRFLNAAAYPENSWRPCRTIPDCTRFVTENRDRMDRWFLDKFGVRRRPGRRLRGEVRKAFDYPSGATLKVWLRLFIAGHCRMESLSPHYSNCGNRNQLDPRAAEVIAIEAQKFASTLKPKMADICQNIESVLDKKNKKLPEHQQIYASDNAVRRRIHLLDPFMVDAGRKGTDYALRKYTPVGMGLRVTTALGRVEMDDWEVDLHTLIEKSSVWKRLKPKHRKLVPRVRLTLTGAIDCASRCIPGLNLSVNSPSTATAKPALRSIMVDKTELATAAGAKASWHMHGRPGEVATDAGPEFGNEFDDAATHVNITHTTPEQDPRKRGTIEAFFRTFKRLCRYFAGRAFANVVEKGDYPAEELAALTVGEFYRAVIVFIVDYYHLRPHRGLEGRTPYNKWLELEKEGLPPAPSDEQLAIAFGLPRKQRSISKHGIEFIGISYNSNELSGLYKLNGSKKVDIIVEPEDLGYVFVKIPKQFRGRIKGVPEDRHYLKVHSVGGIGQGKSLATVLLAKKAVRDLVKKEAEAGRLIRIEAHRRFLDLAEDVRKRAGIPTHEITAKTLDLIEHRVDFSARAAFGSIDYGTEERAERGTLGSVVSRSTRRRVESNQQSPPSPISQDGEAEAKPKPFGGSMNLDDGEDQ</sequence>
<accession>A0A942E267</accession>
<dbReference type="AlphaFoldDB" id="A0A942E267"/>
<evidence type="ECO:0000313" key="4">
    <source>
        <dbReference type="Proteomes" id="UP000680348"/>
    </source>
</evidence>
<dbReference type="PROSITE" id="PS50994">
    <property type="entry name" value="INTEGRASE"/>
    <property type="match status" value="1"/>
</dbReference>
<dbReference type="InterPro" id="IPR036397">
    <property type="entry name" value="RNaseH_sf"/>
</dbReference>
<keyword evidence="4" id="KW-1185">Reference proteome</keyword>
<dbReference type="RefSeq" id="WP_188257634.1">
    <property type="nucleotide sequence ID" value="NZ_JABVCF010000019.1"/>
</dbReference>
<dbReference type="Pfam" id="PF09299">
    <property type="entry name" value="Mu-transpos_C"/>
    <property type="match status" value="1"/>
</dbReference>
<dbReference type="InterPro" id="IPR015378">
    <property type="entry name" value="Transposase-like_Mu_C"/>
</dbReference>
<protein>
    <submittedName>
        <fullName evidence="3">DDE-type integrase/transposase/recombinase</fullName>
    </submittedName>
</protein>